<evidence type="ECO:0000256" key="1">
    <source>
        <dbReference type="SAM" id="MobiDB-lite"/>
    </source>
</evidence>
<sequence length="184" mass="20063">MQQHLQPERLTGMGRLSLKRYHLEHLPQGLLHDGTPAHHGLVELARMHAAHRTGILVHGQRQHGALGTRTAEIAVIEFHCDQCSTGIGLDAYAALHILYGTGHFTAAQVIGMHPLQLGRIEGFCPAVMTAKLHDIAALRVRLQPDVMGRDRMCAEQPGSGRGAQNARDDVFTCPANRHGSSEKS</sequence>
<reference evidence="2" key="1">
    <citation type="submission" date="2019-08" db="EMBL/GenBank/DDBJ databases">
        <authorList>
            <person name="Kucharzyk K."/>
            <person name="Murdoch R.W."/>
            <person name="Higgins S."/>
            <person name="Loffler F."/>
        </authorList>
    </citation>
    <scope>NUCLEOTIDE SEQUENCE</scope>
</reference>
<comment type="caution">
    <text evidence="2">The sequence shown here is derived from an EMBL/GenBank/DDBJ whole genome shotgun (WGS) entry which is preliminary data.</text>
</comment>
<accession>A0A645GXP3</accession>
<dbReference type="EMBL" id="VSSQ01083147">
    <property type="protein sequence ID" value="MPN31575.1"/>
    <property type="molecule type" value="Genomic_DNA"/>
</dbReference>
<gene>
    <name evidence="2" type="ORF">SDC9_179049</name>
</gene>
<protein>
    <submittedName>
        <fullName evidence="2">Uncharacterized protein</fullName>
    </submittedName>
</protein>
<name>A0A645GXP3_9ZZZZ</name>
<feature type="region of interest" description="Disordered" evidence="1">
    <location>
        <begin position="151"/>
        <end position="184"/>
    </location>
</feature>
<proteinExistence type="predicted"/>
<dbReference type="AlphaFoldDB" id="A0A645GXP3"/>
<organism evidence="2">
    <name type="scientific">bioreactor metagenome</name>
    <dbReference type="NCBI Taxonomy" id="1076179"/>
    <lineage>
        <taxon>unclassified sequences</taxon>
        <taxon>metagenomes</taxon>
        <taxon>ecological metagenomes</taxon>
    </lineage>
</organism>
<evidence type="ECO:0000313" key="2">
    <source>
        <dbReference type="EMBL" id="MPN31575.1"/>
    </source>
</evidence>